<name>A0A5B8WBG0_9SPHI</name>
<dbReference type="EMBL" id="CP042437">
    <property type="protein sequence ID" value="QEC80022.1"/>
    <property type="molecule type" value="Genomic_DNA"/>
</dbReference>
<proteinExistence type="predicted"/>
<dbReference type="InterPro" id="IPR009097">
    <property type="entry name" value="Cyclic_Pdiesterase"/>
</dbReference>
<evidence type="ECO:0000313" key="1">
    <source>
        <dbReference type="EMBL" id="QEC80022.1"/>
    </source>
</evidence>
<keyword evidence="2" id="KW-1185">Reference proteome</keyword>
<organism evidence="1 2">
    <name type="scientific">Mucilaginibacter ginsenosidivorax</name>
    <dbReference type="NCBI Taxonomy" id="862126"/>
    <lineage>
        <taxon>Bacteria</taxon>
        <taxon>Pseudomonadati</taxon>
        <taxon>Bacteroidota</taxon>
        <taxon>Sphingobacteriia</taxon>
        <taxon>Sphingobacteriales</taxon>
        <taxon>Sphingobacteriaceae</taxon>
        <taxon>Mucilaginibacter</taxon>
    </lineage>
</organism>
<dbReference type="KEGG" id="mgk:FSB76_30225"/>
<keyword evidence="1" id="KW-0436">Ligase</keyword>
<reference evidence="1 2" key="1">
    <citation type="journal article" date="2013" name="J. Microbiol.">
        <title>Mucilaginibacter ginsenosidivorax sp. nov., with ginsenoside converting activity isolated from sediment.</title>
        <authorList>
            <person name="Kim J.K."/>
            <person name="Choi T.E."/>
            <person name="Liu Q.M."/>
            <person name="Park H.Y."/>
            <person name="Yi T.H."/>
            <person name="Yoon M.H."/>
            <person name="Kim S.C."/>
            <person name="Im W.T."/>
        </authorList>
    </citation>
    <scope>NUCLEOTIDE SEQUENCE [LARGE SCALE GENOMIC DNA]</scope>
    <source>
        <strain evidence="1 2">KHI28</strain>
    </source>
</reference>
<dbReference type="AlphaFoldDB" id="A0A5B8WBG0"/>
<dbReference type="SUPFAM" id="SSF55144">
    <property type="entry name" value="LigT-like"/>
    <property type="match status" value="1"/>
</dbReference>
<dbReference type="OrthoDB" id="1351981at2"/>
<dbReference type="Proteomes" id="UP000321362">
    <property type="component" value="Chromosome"/>
</dbReference>
<dbReference type="Pfam" id="PF13563">
    <property type="entry name" value="2_5_RNA_ligase2"/>
    <property type="match status" value="1"/>
</dbReference>
<accession>A0A5B8WBG0</accession>
<sequence length="206" mass="23854">MNSPFFHFVLSLPDHVNTEIVKLKNEARRVIGDYPGMGSKPHITTNNYPKHPIHVHDHGFSMFERRLTALPAVVFEIDGFDCFNENNGYNKTIYAKLKISDHNTYWLKLLWDIVGKGSGTPHITIARGLTPEQFNLLWPYFQRKELKKRFVVSKFTILKNLVNSGTSVYREFEFKGSADSLNSVYQDYLMRHVKNTTAVNKQISLF</sequence>
<evidence type="ECO:0000313" key="2">
    <source>
        <dbReference type="Proteomes" id="UP000321362"/>
    </source>
</evidence>
<dbReference type="RefSeq" id="WP_147060178.1">
    <property type="nucleotide sequence ID" value="NZ_CP042437.1"/>
</dbReference>
<protein>
    <submittedName>
        <fullName evidence="1">2'-5' RNA ligase family protein</fullName>
    </submittedName>
</protein>
<gene>
    <name evidence="1" type="ORF">FSB76_30225</name>
</gene>
<dbReference type="Gene3D" id="3.90.1140.10">
    <property type="entry name" value="Cyclic phosphodiesterase"/>
    <property type="match status" value="1"/>
</dbReference>
<dbReference type="GO" id="GO:0016874">
    <property type="term" value="F:ligase activity"/>
    <property type="evidence" value="ECO:0007669"/>
    <property type="project" value="UniProtKB-KW"/>
</dbReference>